<sequence>MLNLIRIGKGFDVHKFGGSSRLIIGGVYIPEKQGVIAHSDGDVVLHAVIDALLGAAALGDIGTLFPDTSPDFKNADSRALLCRSYEKILGKKYQLGNIDITIIAQEPKMAPYIPEMRENLSKDLQCNIDHINIKATTTEKLGFIGRGEGIASEAVVLLIKK</sequence>
<keyword evidence="13" id="KW-1185">Reference proteome</keyword>
<comment type="function">
    <text evidence="9">Involved in the biosynthesis of isopentenyl diphosphate (IPP) and dimethylallyl diphosphate (DMAPP), two major building blocks of isoprenoid compounds. Catalyzes the conversion of 4-diphosphocytidyl-2-C-methyl-D-erythritol 2-phosphate (CDP-ME2P) to 2-C-methyl-D-erythritol 2,4-cyclodiphosphate (ME-CPP) with a corresponding release of cytidine 5-monophosphate (CMP).</text>
</comment>
<dbReference type="NCBIfam" id="TIGR00151">
    <property type="entry name" value="ispF"/>
    <property type="match status" value="1"/>
</dbReference>
<dbReference type="AlphaFoldDB" id="C4K6X5"/>
<dbReference type="Gene3D" id="3.30.1330.50">
    <property type="entry name" value="2-C-methyl-D-erythritol 2,4-cyclodiphosphate synthase"/>
    <property type="match status" value="1"/>
</dbReference>
<feature type="site" description="Transition state stabilizer" evidence="9">
    <location>
        <position position="38"/>
    </location>
</feature>
<dbReference type="CDD" id="cd00554">
    <property type="entry name" value="MECDP_synthase"/>
    <property type="match status" value="1"/>
</dbReference>
<protein>
    <recommendedName>
        <fullName evidence="5 9">2-C-methyl-D-erythritol 2,4-cyclodiphosphate synthase</fullName>
        <shortName evidence="9">MECDP-synthase</shortName>
        <shortName evidence="9">MECPP-synthase</shortName>
        <shortName evidence="9">MECPS</shortName>
        <ecNumber evidence="5 9">4.6.1.12</ecNumber>
    </recommendedName>
</protein>
<dbReference type="UniPathway" id="UPA00056">
    <property type="reaction ID" value="UER00095"/>
</dbReference>
<evidence type="ECO:0000256" key="2">
    <source>
        <dbReference type="ARBA" id="ARBA00004709"/>
    </source>
</evidence>
<keyword evidence="6 9" id="KW-0479">Metal-binding</keyword>
<organism evidence="12 13">
    <name type="scientific">Hamiltonella defensa subsp. Acyrthosiphon pisum (strain 5AT)</name>
    <dbReference type="NCBI Taxonomy" id="572265"/>
    <lineage>
        <taxon>Bacteria</taxon>
        <taxon>Pseudomonadati</taxon>
        <taxon>Pseudomonadota</taxon>
        <taxon>Gammaproteobacteria</taxon>
        <taxon>Enterobacterales</taxon>
        <taxon>Enterobacteriaceae</taxon>
        <taxon>aphid secondary symbionts</taxon>
        <taxon>Candidatus Williamhamiltonella</taxon>
    </lineage>
</organism>
<comment type="catalytic activity">
    <reaction evidence="1 9 10">
        <text>4-CDP-2-C-methyl-D-erythritol 2-phosphate = 2-C-methyl-D-erythritol 2,4-cyclic diphosphate + CMP</text>
        <dbReference type="Rhea" id="RHEA:23864"/>
        <dbReference type="ChEBI" id="CHEBI:57919"/>
        <dbReference type="ChEBI" id="CHEBI:58483"/>
        <dbReference type="ChEBI" id="CHEBI:60377"/>
        <dbReference type="EC" id="4.6.1.12"/>
    </reaction>
</comment>
<feature type="binding site" evidence="9">
    <location>
        <begin position="38"/>
        <end position="39"/>
    </location>
    <ligand>
        <name>4-CDP-2-C-methyl-D-erythritol 2-phosphate</name>
        <dbReference type="ChEBI" id="CHEBI:57919"/>
    </ligand>
</feature>
<feature type="binding site" evidence="9">
    <location>
        <position position="14"/>
    </location>
    <ligand>
        <name>a divalent metal cation</name>
        <dbReference type="ChEBI" id="CHEBI:60240"/>
    </ligand>
</feature>
<dbReference type="PROSITE" id="PS01350">
    <property type="entry name" value="ISPF"/>
    <property type="match status" value="1"/>
</dbReference>
<dbReference type="EC" id="4.6.1.12" evidence="5 9"/>
<evidence type="ECO:0000256" key="5">
    <source>
        <dbReference type="ARBA" id="ARBA00012579"/>
    </source>
</evidence>
<dbReference type="Pfam" id="PF02542">
    <property type="entry name" value="YgbB"/>
    <property type="match status" value="1"/>
</dbReference>
<dbReference type="PANTHER" id="PTHR43181">
    <property type="entry name" value="2-C-METHYL-D-ERYTHRITOL 2,4-CYCLODIPHOSPHATE SYNTHASE, CHLOROPLASTIC"/>
    <property type="match status" value="1"/>
</dbReference>
<feature type="binding site" evidence="9">
    <location>
        <position position="146"/>
    </location>
    <ligand>
        <name>4-CDP-2-C-methyl-D-erythritol 2-phosphate</name>
        <dbReference type="ChEBI" id="CHEBI:57919"/>
    </ligand>
</feature>
<comment type="caution">
    <text evidence="9">Lacks conserved residue(s) required for the propagation of feature annotation.</text>
</comment>
<evidence type="ECO:0000256" key="10">
    <source>
        <dbReference type="RuleBase" id="RU004395"/>
    </source>
</evidence>
<proteinExistence type="inferred from homology"/>
<keyword evidence="7 9" id="KW-0414">Isoprene biosynthesis</keyword>
<dbReference type="PANTHER" id="PTHR43181:SF1">
    <property type="entry name" value="2-C-METHYL-D-ERYTHRITOL 2,4-CYCLODIPHOSPHATE SYNTHASE, CHLOROPLASTIC"/>
    <property type="match status" value="1"/>
</dbReference>
<dbReference type="HAMAP" id="MF_00107">
    <property type="entry name" value="IspF"/>
    <property type="match status" value="1"/>
</dbReference>
<comment type="pathway">
    <text evidence="2 9">Isoprenoid biosynthesis; isopentenyl diphosphate biosynthesis via DXP pathway; isopentenyl diphosphate from 1-deoxy-D-xylulose 5-phosphate: step 4/6.</text>
</comment>
<keyword evidence="8 9" id="KW-0456">Lyase</keyword>
<evidence type="ECO:0000313" key="13">
    <source>
        <dbReference type="Proteomes" id="UP000002334"/>
    </source>
</evidence>
<comment type="similarity">
    <text evidence="3 9 10">Belongs to the IspF family.</text>
</comment>
<dbReference type="SUPFAM" id="SSF69765">
    <property type="entry name" value="IpsF-like"/>
    <property type="match status" value="1"/>
</dbReference>
<feature type="binding site" evidence="9">
    <location>
        <begin position="60"/>
        <end position="62"/>
    </location>
    <ligand>
        <name>4-CDP-2-C-methyl-D-erythritol 2-phosphate</name>
        <dbReference type="ChEBI" id="CHEBI:57919"/>
    </ligand>
</feature>
<feature type="binding site" evidence="9">
    <location>
        <begin position="104"/>
        <end position="110"/>
    </location>
    <ligand>
        <name>4-CDP-2-C-methyl-D-erythritol 2-phosphate</name>
        <dbReference type="ChEBI" id="CHEBI:57919"/>
    </ligand>
</feature>
<dbReference type="KEGG" id="hde:HDEF_1714"/>
<feature type="binding site" evidence="9">
    <location>
        <begin position="136"/>
        <end position="139"/>
    </location>
    <ligand>
        <name>4-CDP-2-C-methyl-D-erythritol 2-phosphate</name>
        <dbReference type="ChEBI" id="CHEBI:57919"/>
    </ligand>
</feature>
<evidence type="ECO:0000256" key="9">
    <source>
        <dbReference type="HAMAP-Rule" id="MF_00107"/>
    </source>
</evidence>
<dbReference type="InterPro" id="IPR020555">
    <property type="entry name" value="MECDP_synthase_CS"/>
</dbReference>
<evidence type="ECO:0000313" key="12">
    <source>
        <dbReference type="EMBL" id="ACQ68318.1"/>
    </source>
</evidence>
<dbReference type="eggNOG" id="COG0245">
    <property type="taxonomic scope" value="Bacteria"/>
</dbReference>
<feature type="binding site" evidence="9">
    <location>
        <begin position="12"/>
        <end position="14"/>
    </location>
    <ligand>
        <name>4-CDP-2-C-methyl-D-erythritol 2-phosphate</name>
        <dbReference type="ChEBI" id="CHEBI:57919"/>
    </ligand>
</feature>
<feature type="binding site" evidence="9">
    <location>
        <position position="12"/>
    </location>
    <ligand>
        <name>a divalent metal cation</name>
        <dbReference type="ChEBI" id="CHEBI:60240"/>
    </ligand>
</feature>
<accession>C4K6X5</accession>
<feature type="binding site" evidence="9">
    <location>
        <position position="143"/>
    </location>
    <ligand>
        <name>4-CDP-2-C-methyl-D-erythritol 2-phosphate</name>
        <dbReference type="ChEBI" id="CHEBI:57919"/>
    </ligand>
</feature>
<dbReference type="EMBL" id="CP001277">
    <property type="protein sequence ID" value="ACQ68318.1"/>
    <property type="molecule type" value="Genomic_DNA"/>
</dbReference>
<evidence type="ECO:0000256" key="1">
    <source>
        <dbReference type="ARBA" id="ARBA00000200"/>
    </source>
</evidence>
<dbReference type="Proteomes" id="UP000002334">
    <property type="component" value="Chromosome"/>
</dbReference>
<dbReference type="InterPro" id="IPR003526">
    <property type="entry name" value="MECDP_synthase"/>
</dbReference>
<evidence type="ECO:0000256" key="4">
    <source>
        <dbReference type="ARBA" id="ARBA00011233"/>
    </source>
</evidence>
<comment type="subunit">
    <text evidence="4 9">Homotrimer.</text>
</comment>
<dbReference type="GO" id="GO:0046872">
    <property type="term" value="F:metal ion binding"/>
    <property type="evidence" value="ECO:0007669"/>
    <property type="project" value="UniProtKB-KW"/>
</dbReference>
<dbReference type="GO" id="GO:0019288">
    <property type="term" value="P:isopentenyl diphosphate biosynthetic process, methylerythritol 4-phosphate pathway"/>
    <property type="evidence" value="ECO:0007669"/>
    <property type="project" value="UniProtKB-UniRule"/>
</dbReference>
<name>C4K6X5_HAMD5</name>
<gene>
    <name evidence="9 12" type="primary">ispF</name>
    <name evidence="12" type="ordered locus">HDEF_1714</name>
</gene>
<dbReference type="GO" id="GO:0008685">
    <property type="term" value="F:2-C-methyl-D-erythritol 2,4-cyclodiphosphate synthase activity"/>
    <property type="evidence" value="ECO:0007669"/>
    <property type="project" value="UniProtKB-UniRule"/>
</dbReference>
<feature type="domain" description="2-C-methyl-D-erythritol 2,4-cyclodiphosphate synthase" evidence="11">
    <location>
        <begin position="5"/>
        <end position="158"/>
    </location>
</feature>
<evidence type="ECO:0000256" key="7">
    <source>
        <dbReference type="ARBA" id="ARBA00023229"/>
    </source>
</evidence>
<evidence type="ECO:0000259" key="11">
    <source>
        <dbReference type="Pfam" id="PF02542"/>
    </source>
</evidence>
<feature type="binding site" evidence="9">
    <location>
        <position position="46"/>
    </location>
    <ligand>
        <name>a divalent metal cation</name>
        <dbReference type="ChEBI" id="CHEBI:60240"/>
    </ligand>
</feature>
<reference evidence="12 13" key="1">
    <citation type="journal article" date="2009" name="Proc. Natl. Acad. Sci. U.S.A.">
        <title>Hamiltonella defensa, genome evolution of protective bacterial endosymbiont from pathogenic ancestors.</title>
        <authorList>
            <person name="Degnan P.H."/>
            <person name="Yu Y."/>
            <person name="Sisneros N."/>
            <person name="Wing R.A."/>
            <person name="Moran N.A."/>
        </authorList>
    </citation>
    <scope>NUCLEOTIDE SEQUENCE [LARGE SCALE GENOMIC DNA]</scope>
    <source>
        <strain evidence="13">5AT</strain>
    </source>
</reference>
<dbReference type="HOGENOM" id="CLU_084630_2_0_6"/>
<feature type="site" description="Transition state stabilizer" evidence="9">
    <location>
        <position position="137"/>
    </location>
</feature>
<dbReference type="GO" id="GO:0016114">
    <property type="term" value="P:terpenoid biosynthetic process"/>
    <property type="evidence" value="ECO:0007669"/>
    <property type="project" value="InterPro"/>
</dbReference>
<evidence type="ECO:0000256" key="8">
    <source>
        <dbReference type="ARBA" id="ARBA00023239"/>
    </source>
</evidence>
<dbReference type="STRING" id="572265.HDEF_1714"/>
<comment type="cofactor">
    <cofactor evidence="9">
        <name>a divalent metal cation</name>
        <dbReference type="ChEBI" id="CHEBI:60240"/>
    </cofactor>
    <text evidence="9">Binds 1 divalent metal cation per subunit.</text>
</comment>
<dbReference type="FunFam" id="3.30.1330.50:FF:000001">
    <property type="entry name" value="2-C-methyl-D-erythritol 2,4-cyclodiphosphate synthase"/>
    <property type="match status" value="1"/>
</dbReference>
<dbReference type="InterPro" id="IPR036571">
    <property type="entry name" value="MECDP_synthase_sf"/>
</dbReference>
<evidence type="ECO:0000256" key="6">
    <source>
        <dbReference type="ARBA" id="ARBA00022723"/>
    </source>
</evidence>
<evidence type="ECO:0000256" key="3">
    <source>
        <dbReference type="ARBA" id="ARBA00008480"/>
    </source>
</evidence>